<dbReference type="Gene3D" id="4.10.1240.50">
    <property type="match status" value="1"/>
</dbReference>
<proteinExistence type="predicted"/>
<dbReference type="PROSITE" id="PS51156">
    <property type="entry name" value="ELM2"/>
    <property type="match status" value="1"/>
</dbReference>
<organism evidence="5">
    <name type="scientific">Anisakis simplex</name>
    <name type="common">Herring worm</name>
    <dbReference type="NCBI Taxonomy" id="6269"/>
    <lineage>
        <taxon>Eukaryota</taxon>
        <taxon>Metazoa</taxon>
        <taxon>Ecdysozoa</taxon>
        <taxon>Nematoda</taxon>
        <taxon>Chromadorea</taxon>
        <taxon>Rhabditida</taxon>
        <taxon>Spirurina</taxon>
        <taxon>Ascaridomorpha</taxon>
        <taxon>Ascaridoidea</taxon>
        <taxon>Anisakidae</taxon>
        <taxon>Anisakis</taxon>
        <taxon>Anisakis simplex complex</taxon>
    </lineage>
</organism>
<dbReference type="Proteomes" id="UP000267096">
    <property type="component" value="Unassembled WGS sequence"/>
</dbReference>
<dbReference type="WBParaSite" id="ASIM_0001251201-mRNA-1">
    <property type="protein sequence ID" value="ASIM_0001251201-mRNA-1"/>
    <property type="gene ID" value="ASIM_0001251201"/>
</dbReference>
<name>A0A0M3JW66_ANISI</name>
<dbReference type="OrthoDB" id="5916873at2759"/>
<evidence type="ECO:0000313" key="4">
    <source>
        <dbReference type="Proteomes" id="UP000267096"/>
    </source>
</evidence>
<sequence>MSSVFNDCLELRSNCAEARIGDEYQANLDWAVYSPHEADRDQCVWRPSAAVNPDHLRNFLEWIKTERDIAEDEALYILHQSDYSIEKAMERLQQLVQRKISPKTMRIFKNGFQQCRRRFSINQMKLVLPHLSSRRLVDLYCLAKGGDVRLLYNVNDFHWSSSKKYDLNGSKFVEQIGKLSVAIQKQMFVLY</sequence>
<reference evidence="3 4" key="2">
    <citation type="submission" date="2018-11" db="EMBL/GenBank/DDBJ databases">
        <authorList>
            <consortium name="Pathogen Informatics"/>
        </authorList>
    </citation>
    <scope>NUCLEOTIDE SEQUENCE [LARGE SCALE GENOMIC DNA]</scope>
</reference>
<keyword evidence="4" id="KW-1185">Reference proteome</keyword>
<accession>A0A0M3JW66</accession>
<keyword evidence="1" id="KW-0539">Nucleus</keyword>
<feature type="domain" description="ELM2" evidence="2">
    <location>
        <begin position="16"/>
        <end position="96"/>
    </location>
</feature>
<dbReference type="InterPro" id="IPR000949">
    <property type="entry name" value="ELM2_dom"/>
</dbReference>
<evidence type="ECO:0000259" key="2">
    <source>
        <dbReference type="PROSITE" id="PS51156"/>
    </source>
</evidence>
<dbReference type="AlphaFoldDB" id="A0A0M3JW66"/>
<evidence type="ECO:0000313" key="3">
    <source>
        <dbReference type="EMBL" id="VDK46282.1"/>
    </source>
</evidence>
<evidence type="ECO:0000313" key="5">
    <source>
        <dbReference type="WBParaSite" id="ASIM_0001251201-mRNA-1"/>
    </source>
</evidence>
<protein>
    <submittedName>
        <fullName evidence="5">ELM2 domain-containing protein</fullName>
    </submittedName>
</protein>
<reference evidence="5" key="1">
    <citation type="submission" date="2017-02" db="UniProtKB">
        <authorList>
            <consortium name="WormBaseParasite"/>
        </authorList>
    </citation>
    <scope>IDENTIFICATION</scope>
</reference>
<gene>
    <name evidence="3" type="ORF">ASIM_LOCUS11978</name>
</gene>
<evidence type="ECO:0000256" key="1">
    <source>
        <dbReference type="ARBA" id="ARBA00023242"/>
    </source>
</evidence>
<dbReference type="EMBL" id="UYRR01031124">
    <property type="protein sequence ID" value="VDK46282.1"/>
    <property type="molecule type" value="Genomic_DNA"/>
</dbReference>